<accession>A0A0R3QAY9</accession>
<feature type="compositionally biased region" description="Basic and acidic residues" evidence="1">
    <location>
        <begin position="194"/>
        <end position="221"/>
    </location>
</feature>
<reference evidence="4" key="1">
    <citation type="submission" date="2017-02" db="UniProtKB">
        <authorList>
            <consortium name="WormBaseParasite"/>
        </authorList>
    </citation>
    <scope>IDENTIFICATION</scope>
</reference>
<keyword evidence="3" id="KW-1185">Reference proteome</keyword>
<reference evidence="2 3" key="2">
    <citation type="submission" date="2018-11" db="EMBL/GenBank/DDBJ databases">
        <authorList>
            <consortium name="Pathogen Informatics"/>
        </authorList>
    </citation>
    <scope>NUCLEOTIDE SEQUENCE [LARGE SCALE GENOMIC DNA]</scope>
</reference>
<gene>
    <name evidence="2" type="ORF">BTMF_LOCUS2821</name>
</gene>
<evidence type="ECO:0000313" key="4">
    <source>
        <dbReference type="WBParaSite" id="BTMF_0000351001-mRNA-1"/>
    </source>
</evidence>
<dbReference type="EMBL" id="UZAG01002415">
    <property type="protein sequence ID" value="VDO13418.1"/>
    <property type="molecule type" value="Genomic_DNA"/>
</dbReference>
<feature type="region of interest" description="Disordered" evidence="1">
    <location>
        <begin position="149"/>
        <end position="235"/>
    </location>
</feature>
<evidence type="ECO:0000256" key="1">
    <source>
        <dbReference type="SAM" id="MobiDB-lite"/>
    </source>
</evidence>
<evidence type="ECO:0000313" key="2">
    <source>
        <dbReference type="EMBL" id="VDO13418.1"/>
    </source>
</evidence>
<name>A0A0R3QAY9_9BILA</name>
<dbReference type="AlphaFoldDB" id="A0A0R3QAY9"/>
<organism evidence="4">
    <name type="scientific">Brugia timori</name>
    <dbReference type="NCBI Taxonomy" id="42155"/>
    <lineage>
        <taxon>Eukaryota</taxon>
        <taxon>Metazoa</taxon>
        <taxon>Ecdysozoa</taxon>
        <taxon>Nematoda</taxon>
        <taxon>Chromadorea</taxon>
        <taxon>Rhabditida</taxon>
        <taxon>Spirurina</taxon>
        <taxon>Spiruromorpha</taxon>
        <taxon>Filarioidea</taxon>
        <taxon>Onchocercidae</taxon>
        <taxon>Brugia</taxon>
    </lineage>
</organism>
<feature type="compositionally biased region" description="Basic and acidic residues" evidence="1">
    <location>
        <begin position="149"/>
        <end position="179"/>
    </location>
</feature>
<feature type="region of interest" description="Disordered" evidence="1">
    <location>
        <begin position="1"/>
        <end position="77"/>
    </location>
</feature>
<dbReference type="WBParaSite" id="BTMF_0000351001-mRNA-1">
    <property type="protein sequence ID" value="BTMF_0000351001-mRNA-1"/>
    <property type="gene ID" value="BTMF_0000351001"/>
</dbReference>
<proteinExistence type="predicted"/>
<feature type="compositionally biased region" description="Basic residues" evidence="1">
    <location>
        <begin position="224"/>
        <end position="235"/>
    </location>
</feature>
<protein>
    <submittedName>
        <fullName evidence="4">Shugoshin_C domain-containing protein</fullName>
    </submittedName>
</protein>
<sequence length="235" mass="26391">MTDVGMTSRRRSRRLASQEPEDFSASSSANAFEIGNDEQAPVTIKSNDENKRTAEMRVETSQKHMQNPSPQSSPVALRTRSRCSSMESNDAGIVRDTQKAVNIMLTPKKNLTIAVRSCRKRTSLMPQLEEVVEEQLKCEVEGNNEEIPLEKKTETKVSRKKGKLSEDGRTHAERCERTSTKSSNEKCAFVEDVSGEKKSTKQERNVEKSRDISERSPKESSAKVAKKSLTKNPKK</sequence>
<feature type="compositionally biased region" description="Polar residues" evidence="1">
    <location>
        <begin position="63"/>
        <end position="74"/>
    </location>
</feature>
<evidence type="ECO:0000313" key="3">
    <source>
        <dbReference type="Proteomes" id="UP000280834"/>
    </source>
</evidence>
<feature type="compositionally biased region" description="Basic and acidic residues" evidence="1">
    <location>
        <begin position="46"/>
        <end position="62"/>
    </location>
</feature>
<dbReference type="Proteomes" id="UP000280834">
    <property type="component" value="Unassembled WGS sequence"/>
</dbReference>